<dbReference type="Proteomes" id="UP000190306">
    <property type="component" value="Chromosome"/>
</dbReference>
<dbReference type="PROSITE" id="PS50294">
    <property type="entry name" value="WD_REPEATS_REGION"/>
    <property type="match status" value="6"/>
</dbReference>
<dbReference type="Gene3D" id="1.10.510.10">
    <property type="entry name" value="Transferase(Phosphotransferase) domain 1"/>
    <property type="match status" value="1"/>
</dbReference>
<dbReference type="PROSITE" id="PS00678">
    <property type="entry name" value="WD_REPEATS_1"/>
    <property type="match status" value="1"/>
</dbReference>
<evidence type="ECO:0000256" key="5">
    <source>
        <dbReference type="PROSITE-ProRule" id="PRU00221"/>
    </source>
</evidence>
<reference evidence="9 10" key="1">
    <citation type="submission" date="2015-07" db="EMBL/GenBank/DDBJ databases">
        <title>Draft Genome Sequence of Streptomyces antibioticus, IMRU 3720 reveals insights in the evolution of actinomycin biosynthetic gene clusters in Streptomyces.</title>
        <authorList>
            <person name="Crnovcic I."/>
            <person name="Ruckert C."/>
            <person name="Kalinowksi J."/>
            <person name="Keller U."/>
        </authorList>
    </citation>
    <scope>NUCLEOTIDE SEQUENCE [LARGE SCALE GENOMIC DNA]</scope>
    <source>
        <strain evidence="9 10">DSM 41481</strain>
    </source>
</reference>
<dbReference type="SUPFAM" id="SSF56112">
    <property type="entry name" value="Protein kinase-like (PK-like)"/>
    <property type="match status" value="1"/>
</dbReference>
<dbReference type="InterPro" id="IPR008271">
    <property type="entry name" value="Ser/Thr_kinase_AS"/>
</dbReference>
<dbReference type="EMBL" id="LHQL01000014">
    <property type="protein sequence ID" value="OOQ48069.1"/>
    <property type="molecule type" value="Genomic_DNA"/>
</dbReference>
<keyword evidence="1 5" id="KW-0853">WD repeat</keyword>
<accession>A0ABX3LBZ9</accession>
<dbReference type="Pfam" id="PF00069">
    <property type="entry name" value="Pkinase"/>
    <property type="match status" value="1"/>
</dbReference>
<evidence type="ECO:0000256" key="7">
    <source>
        <dbReference type="SAM" id="MobiDB-lite"/>
    </source>
</evidence>
<dbReference type="PROSITE" id="PS50082">
    <property type="entry name" value="WD_REPEATS_2"/>
    <property type="match status" value="7"/>
</dbReference>
<keyword evidence="10" id="KW-1185">Reference proteome</keyword>
<dbReference type="PANTHER" id="PTHR22847:SF637">
    <property type="entry name" value="WD REPEAT DOMAIN 5B"/>
    <property type="match status" value="1"/>
</dbReference>
<feature type="repeat" description="WD" evidence="5">
    <location>
        <begin position="611"/>
        <end position="652"/>
    </location>
</feature>
<feature type="compositionally biased region" description="Pro residues" evidence="7">
    <location>
        <begin position="330"/>
        <end position="341"/>
    </location>
</feature>
<keyword evidence="2" id="KW-0677">Repeat</keyword>
<feature type="domain" description="Protein kinase" evidence="8">
    <location>
        <begin position="43"/>
        <end position="307"/>
    </location>
</feature>
<dbReference type="PRINTS" id="PR00320">
    <property type="entry name" value="GPROTEINBRPT"/>
</dbReference>
<dbReference type="Gene3D" id="3.30.200.20">
    <property type="entry name" value="Phosphorylase Kinase, domain 1"/>
    <property type="match status" value="1"/>
</dbReference>
<dbReference type="CDD" id="cd00200">
    <property type="entry name" value="WD40"/>
    <property type="match status" value="1"/>
</dbReference>
<dbReference type="PROSITE" id="PS00108">
    <property type="entry name" value="PROTEIN_KINASE_ST"/>
    <property type="match status" value="1"/>
</dbReference>
<evidence type="ECO:0000256" key="3">
    <source>
        <dbReference type="ARBA" id="ARBA00022741"/>
    </source>
</evidence>
<evidence type="ECO:0000259" key="8">
    <source>
        <dbReference type="PROSITE" id="PS50011"/>
    </source>
</evidence>
<feature type="repeat" description="WD" evidence="5">
    <location>
        <begin position="569"/>
        <end position="610"/>
    </location>
</feature>
<dbReference type="PROSITE" id="PS00107">
    <property type="entry name" value="PROTEIN_KINASE_ATP"/>
    <property type="match status" value="1"/>
</dbReference>
<comment type="caution">
    <text evidence="9">The sequence shown here is derived from an EMBL/GenBank/DDBJ whole genome shotgun (WGS) entry which is preliminary data.</text>
</comment>
<dbReference type="InterPro" id="IPR020472">
    <property type="entry name" value="WD40_PAC1"/>
</dbReference>
<evidence type="ECO:0000313" key="10">
    <source>
        <dbReference type="Proteomes" id="UP000190306"/>
    </source>
</evidence>
<organism evidence="9 10">
    <name type="scientific">Streptomyces antibioticus</name>
    <dbReference type="NCBI Taxonomy" id="1890"/>
    <lineage>
        <taxon>Bacteria</taxon>
        <taxon>Bacillati</taxon>
        <taxon>Actinomycetota</taxon>
        <taxon>Actinomycetes</taxon>
        <taxon>Kitasatosporales</taxon>
        <taxon>Streptomycetaceae</taxon>
        <taxon>Streptomyces</taxon>
    </lineage>
</organism>
<dbReference type="InterPro" id="IPR036322">
    <property type="entry name" value="WD40_repeat_dom_sf"/>
</dbReference>
<feature type="repeat" description="WD" evidence="5">
    <location>
        <begin position="486"/>
        <end position="527"/>
    </location>
</feature>
<feature type="region of interest" description="Disordered" evidence="7">
    <location>
        <begin position="326"/>
        <end position="365"/>
    </location>
</feature>
<name>A0ABX3LBZ9_STRAT</name>
<sequence length="691" mass="72951">MLLTTLRLPAHDSNSPKTTWVKIVRRRVTVMVGEMGRLVGGRYRLAALIGQGGMGRVWRGVDETLNRQVAVKEVLLPDGLPPGDRAQLVRRTLREAEVAAKLGHPGIITVHDVVRDADVPWIVMEYVSGPSLAGLVAQDGRLPWKRVAAIGAQMADALAHAHGAGVVHRDLKPDNVLVQDRRTIITDFGIARVLDGSAGTRLTRTGAVVGTPQYMPPEQIEGGEAAASGDLWSLGATLYAAVEGNVPFDAPSLMPLFHAILTKPLPAPRHAGELGPVLEELLAKDPGKRPTAAALAVRLTALHHPPTQRGQQPPAPPRQIHHLSTVTAPAQPPNAVHPPTRPATSARRRPSTAATPTPAVPSGPRRRTLLFAGATVAIGATGGWWAWTSDTKDDAIRADTSLPGHTKGVYALAYSPNGKSLASASEDNTVRLWNVTAPDGDVEPAKLTGLFWALAFSPDGRTLAGGGADGTIHLWNAADRSLVGTLEGHKQQVSSLAFSPDGRTLASGGLDASIRLWSPADRKLLERLDGHDSNVAAVAFSPDGRTLASGSWDNSVRLWSVAGRKTVARFSHANYVSSVAFGPDGGTLASGCWDNSVSLWSVTGREKAATLDGHTSVVRAVAFSPDGKALASAAEDETVRLWNPNDGTEIAVLSEHAGALCAVAFSPDGRRVASADDSVRLWDLDRQLPAS</sequence>
<dbReference type="PANTHER" id="PTHR22847">
    <property type="entry name" value="WD40 REPEAT PROTEIN"/>
    <property type="match status" value="1"/>
</dbReference>
<dbReference type="PROSITE" id="PS50011">
    <property type="entry name" value="PROTEIN_KINASE_DOM"/>
    <property type="match status" value="1"/>
</dbReference>
<dbReference type="InterPro" id="IPR017441">
    <property type="entry name" value="Protein_kinase_ATP_BS"/>
</dbReference>
<keyword evidence="4 6" id="KW-0067">ATP-binding</keyword>
<feature type="repeat" description="WD" evidence="5">
    <location>
        <begin position="528"/>
        <end position="569"/>
    </location>
</feature>
<evidence type="ECO:0000256" key="4">
    <source>
        <dbReference type="ARBA" id="ARBA00022840"/>
    </source>
</evidence>
<dbReference type="CDD" id="cd14014">
    <property type="entry name" value="STKc_PknB_like"/>
    <property type="match status" value="1"/>
</dbReference>
<dbReference type="InterPro" id="IPR019775">
    <property type="entry name" value="WD40_repeat_CS"/>
</dbReference>
<dbReference type="SUPFAM" id="SSF50978">
    <property type="entry name" value="WD40 repeat-like"/>
    <property type="match status" value="1"/>
</dbReference>
<evidence type="ECO:0000256" key="2">
    <source>
        <dbReference type="ARBA" id="ARBA00022737"/>
    </source>
</evidence>
<keyword evidence="3 6" id="KW-0547">Nucleotide-binding</keyword>
<feature type="repeat" description="WD" evidence="5">
    <location>
        <begin position="453"/>
        <end position="485"/>
    </location>
</feature>
<dbReference type="Pfam" id="PF00400">
    <property type="entry name" value="WD40"/>
    <property type="match status" value="3"/>
</dbReference>
<evidence type="ECO:0000256" key="6">
    <source>
        <dbReference type="PROSITE-ProRule" id="PRU10141"/>
    </source>
</evidence>
<evidence type="ECO:0000313" key="9">
    <source>
        <dbReference type="EMBL" id="OOQ48069.1"/>
    </source>
</evidence>
<proteinExistence type="predicted"/>
<gene>
    <name evidence="9" type="ORF">AFM16_36350</name>
</gene>
<feature type="repeat" description="WD" evidence="5">
    <location>
        <begin position="653"/>
        <end position="691"/>
    </location>
</feature>
<dbReference type="InterPro" id="IPR015943">
    <property type="entry name" value="WD40/YVTN_repeat-like_dom_sf"/>
</dbReference>
<dbReference type="InterPro" id="IPR000719">
    <property type="entry name" value="Prot_kinase_dom"/>
</dbReference>
<dbReference type="InterPro" id="IPR011009">
    <property type="entry name" value="Kinase-like_dom_sf"/>
</dbReference>
<dbReference type="InterPro" id="IPR001680">
    <property type="entry name" value="WD40_rpt"/>
</dbReference>
<feature type="binding site" evidence="6">
    <location>
        <position position="72"/>
    </location>
    <ligand>
        <name>ATP</name>
        <dbReference type="ChEBI" id="CHEBI:30616"/>
    </ligand>
</feature>
<dbReference type="InterPro" id="IPR055440">
    <property type="entry name" value="Beta-prop_WDR90_4th"/>
</dbReference>
<protein>
    <recommendedName>
        <fullName evidence="8">Protein kinase domain-containing protein</fullName>
    </recommendedName>
</protein>
<dbReference type="Gene3D" id="2.130.10.10">
    <property type="entry name" value="YVTN repeat-like/Quinoprotein amine dehydrogenase"/>
    <property type="match status" value="3"/>
</dbReference>
<dbReference type="SMART" id="SM00220">
    <property type="entry name" value="S_TKc"/>
    <property type="match status" value="1"/>
</dbReference>
<dbReference type="Pfam" id="PF23342">
    <property type="entry name" value="WDR90_beta-prop_4th"/>
    <property type="match status" value="1"/>
</dbReference>
<dbReference type="SMART" id="SM00320">
    <property type="entry name" value="WD40"/>
    <property type="match status" value="7"/>
</dbReference>
<evidence type="ECO:0000256" key="1">
    <source>
        <dbReference type="ARBA" id="ARBA00022574"/>
    </source>
</evidence>
<feature type="repeat" description="WD" evidence="5">
    <location>
        <begin position="402"/>
        <end position="435"/>
    </location>
</feature>